<gene>
    <name evidence="2" type="ORF">BOH66_05215</name>
</gene>
<dbReference type="Proteomes" id="UP000187185">
    <property type="component" value="Chromosome"/>
</dbReference>
<dbReference type="STRING" id="36805.BOH66_05215"/>
<proteinExistence type="predicted"/>
<evidence type="ECO:0000313" key="2">
    <source>
        <dbReference type="EMBL" id="APZ33730.1"/>
    </source>
</evidence>
<name>A0A1P8U6I3_9MICO</name>
<dbReference type="EMBL" id="CP018762">
    <property type="protein sequence ID" value="APZ33730.1"/>
    <property type="molecule type" value="Genomic_DNA"/>
</dbReference>
<dbReference type="KEGG" id="maur:BOH66_05215"/>
<dbReference type="AlphaFoldDB" id="A0A1P8U6I3"/>
<organism evidence="2 3">
    <name type="scientific">Microbacterium aurum</name>
    <dbReference type="NCBI Taxonomy" id="36805"/>
    <lineage>
        <taxon>Bacteria</taxon>
        <taxon>Bacillati</taxon>
        <taxon>Actinomycetota</taxon>
        <taxon>Actinomycetes</taxon>
        <taxon>Micrococcales</taxon>
        <taxon>Microbacteriaceae</taxon>
        <taxon>Microbacterium</taxon>
    </lineage>
</organism>
<evidence type="ECO:0000313" key="3">
    <source>
        <dbReference type="Proteomes" id="UP000187185"/>
    </source>
</evidence>
<accession>A0A1P8U6I3</accession>
<feature type="region of interest" description="Disordered" evidence="1">
    <location>
        <begin position="157"/>
        <end position="178"/>
    </location>
</feature>
<evidence type="ECO:0000256" key="1">
    <source>
        <dbReference type="SAM" id="MobiDB-lite"/>
    </source>
</evidence>
<protein>
    <submittedName>
        <fullName evidence="2">Uncharacterized protein</fullName>
    </submittedName>
</protein>
<keyword evidence="3" id="KW-1185">Reference proteome</keyword>
<sequence length="178" mass="19069">MSELYEAALGDMVAIESSDINLDDEMEGVREHVAGLSLEPALYRFSRLFPWLSEAQEREEAEPALSCQLLVPTVTLTGDARVTDKADTPDAVESEMGRLAAVRRALRTHGRILPALGSFAPSTRSVGLTSCISPASRRSCRPAEKCCSRLDFPLDGTATSASPSTSSSHSSKPPFGIT</sequence>
<reference evidence="2 3" key="1">
    <citation type="submission" date="2016-12" db="EMBL/GenBank/DDBJ databases">
        <title>Complete genome sequence of Microbacterium aurum KACC 15219.</title>
        <authorList>
            <person name="Jung Y."/>
            <person name="Shin J.-H."/>
            <person name="Lee Y.-J."/>
            <person name="Yi H."/>
            <person name="Bahn Y.-S."/>
            <person name="Kim J.F."/>
            <person name="Lee D.-W."/>
        </authorList>
    </citation>
    <scope>NUCLEOTIDE SEQUENCE [LARGE SCALE GENOMIC DNA]</scope>
    <source>
        <strain evidence="2 3">KACC 15219</strain>
    </source>
</reference>